<dbReference type="RefSeq" id="WP_051841103.1">
    <property type="nucleotide sequence ID" value="NZ_CP024985.1"/>
</dbReference>
<comment type="subcellular location">
    <subcellularLocation>
        <location evidence="1">Cell membrane</location>
        <topology evidence="1">Multi-pass membrane protein</topology>
    </subcellularLocation>
</comment>
<dbReference type="CDD" id="cd17321">
    <property type="entry name" value="MFS_MMR_MDR_like"/>
    <property type="match status" value="1"/>
</dbReference>
<dbReference type="GO" id="GO:0022857">
    <property type="term" value="F:transmembrane transporter activity"/>
    <property type="evidence" value="ECO:0007669"/>
    <property type="project" value="InterPro"/>
</dbReference>
<dbReference type="PANTHER" id="PTHR42718">
    <property type="entry name" value="MAJOR FACILITATOR SUPERFAMILY MULTIDRUG TRANSPORTER MFSC"/>
    <property type="match status" value="1"/>
</dbReference>
<keyword evidence="3" id="KW-0812">Transmembrane</keyword>
<reference evidence="7 8" key="1">
    <citation type="submission" date="2017-11" db="EMBL/GenBank/DDBJ databases">
        <title>Complete genome sequence of Streptomyces lavendulae subsp. lavendulae CCM 3239 (formerly 'Streptomyces aureofaciens CCM 3239'), the producer of the angucycline-type antibiotic auricin.</title>
        <authorList>
            <person name="Busche T."/>
            <person name="Novakova R."/>
            <person name="Al'Dilaimi A."/>
            <person name="Homerova D."/>
            <person name="Feckova L."/>
            <person name="Rezuchova B."/>
            <person name="Mingyar E."/>
            <person name="Csolleiova D."/>
            <person name="Bekeova C."/>
            <person name="Winkler A."/>
            <person name="Sevcikova B."/>
            <person name="Kalinowski J."/>
            <person name="Kormanec J."/>
            <person name="Ruckert C."/>
        </authorList>
    </citation>
    <scope>NUCLEOTIDE SEQUENCE [LARGE SCALE GENOMIC DNA]</scope>
    <source>
        <strain evidence="7 8">CCM 3239</strain>
    </source>
</reference>
<gene>
    <name evidence="7" type="primary">qacA7</name>
    <name evidence="7" type="ORF">SLAV_32180</name>
</gene>
<dbReference type="Gene3D" id="1.20.1720.10">
    <property type="entry name" value="Multidrug resistance protein D"/>
    <property type="match status" value="1"/>
</dbReference>
<dbReference type="EMBL" id="CP024985">
    <property type="protein sequence ID" value="ATZ28208.1"/>
    <property type="molecule type" value="Genomic_DNA"/>
</dbReference>
<keyword evidence="5" id="KW-0472">Membrane</keyword>
<dbReference type="InterPro" id="IPR005829">
    <property type="entry name" value="Sugar_transporter_CS"/>
</dbReference>
<dbReference type="Gene3D" id="1.20.1250.20">
    <property type="entry name" value="MFS general substrate transporter like domains"/>
    <property type="match status" value="1"/>
</dbReference>
<dbReference type="GeneID" id="49387422"/>
<proteinExistence type="predicted"/>
<dbReference type="PROSITE" id="PS00216">
    <property type="entry name" value="SUGAR_TRANSPORT_1"/>
    <property type="match status" value="1"/>
</dbReference>
<dbReference type="Proteomes" id="UP000231791">
    <property type="component" value="Chromosome"/>
</dbReference>
<organism evidence="7 8">
    <name type="scientific">Streptomyces lavendulae subsp. lavendulae</name>
    <dbReference type="NCBI Taxonomy" id="58340"/>
    <lineage>
        <taxon>Bacteria</taxon>
        <taxon>Bacillati</taxon>
        <taxon>Actinomycetota</taxon>
        <taxon>Actinomycetes</taxon>
        <taxon>Kitasatosporales</taxon>
        <taxon>Streptomycetaceae</taxon>
        <taxon>Streptomyces</taxon>
    </lineage>
</organism>
<evidence type="ECO:0000256" key="6">
    <source>
        <dbReference type="ARBA" id="ARBA00023251"/>
    </source>
</evidence>
<dbReference type="PROSITE" id="PS50850">
    <property type="entry name" value="MFS"/>
    <property type="match status" value="1"/>
</dbReference>
<name>A0A2K8PP16_STRLA</name>
<evidence type="ECO:0000256" key="1">
    <source>
        <dbReference type="ARBA" id="ARBA00004651"/>
    </source>
</evidence>
<keyword evidence="8" id="KW-1185">Reference proteome</keyword>
<dbReference type="SUPFAM" id="SSF103473">
    <property type="entry name" value="MFS general substrate transporter"/>
    <property type="match status" value="1"/>
</dbReference>
<dbReference type="Pfam" id="PF07690">
    <property type="entry name" value="MFS_1"/>
    <property type="match status" value="1"/>
</dbReference>
<dbReference type="PRINTS" id="PR01036">
    <property type="entry name" value="TCRTETB"/>
</dbReference>
<evidence type="ECO:0000313" key="8">
    <source>
        <dbReference type="Proteomes" id="UP000231791"/>
    </source>
</evidence>
<dbReference type="InterPro" id="IPR020846">
    <property type="entry name" value="MFS_dom"/>
</dbReference>
<keyword evidence="6" id="KW-0046">Antibiotic resistance</keyword>
<dbReference type="GO" id="GO:0005886">
    <property type="term" value="C:plasma membrane"/>
    <property type="evidence" value="ECO:0007669"/>
    <property type="project" value="UniProtKB-SubCell"/>
</dbReference>
<evidence type="ECO:0000256" key="2">
    <source>
        <dbReference type="ARBA" id="ARBA00022448"/>
    </source>
</evidence>
<dbReference type="OrthoDB" id="9781469at2"/>
<dbReference type="InterPro" id="IPR036259">
    <property type="entry name" value="MFS_trans_sf"/>
</dbReference>
<keyword evidence="2" id="KW-0813">Transport</keyword>
<dbReference type="InterPro" id="IPR011701">
    <property type="entry name" value="MFS"/>
</dbReference>
<evidence type="ECO:0000256" key="5">
    <source>
        <dbReference type="ARBA" id="ARBA00023136"/>
    </source>
</evidence>
<keyword evidence="4" id="KW-1133">Transmembrane helix</keyword>
<evidence type="ECO:0000256" key="3">
    <source>
        <dbReference type="ARBA" id="ARBA00022692"/>
    </source>
</evidence>
<dbReference type="PANTHER" id="PTHR42718:SF9">
    <property type="entry name" value="MAJOR FACILITATOR SUPERFAMILY MULTIDRUG TRANSPORTER MFSC"/>
    <property type="match status" value="1"/>
</dbReference>
<evidence type="ECO:0000256" key="4">
    <source>
        <dbReference type="ARBA" id="ARBA00022989"/>
    </source>
</evidence>
<dbReference type="GO" id="GO:0046677">
    <property type="term" value="P:response to antibiotic"/>
    <property type="evidence" value="ECO:0007669"/>
    <property type="project" value="UniProtKB-KW"/>
</dbReference>
<dbReference type="AlphaFoldDB" id="A0A2K8PP16"/>
<sequence length="472" mass="48481">MAKANGAGARRGLFHGRDRAVIAAAAISMLLVQMDWFALNLMLPVIGREFDTPTTNLQWLVSGYMLTLGALMVTGGRSADLFGRRRVLVCGLTGFALVSVVCAAARSTAWLTAGRFVQGCTAAMILPVSVAVVTAYFRDERQGRAVGTVLAFSAIGTALGPFVGGAFAEHVSWRAVFLLNVPFALAAALLLLRFVPETRDEEAGRGLDLPGVLTLAGGLMALMTGVDQGAHWGWGSAATLGCLIGGAVLLAAFVLIERRSPQPLLDLELLHNGPFVAVTLAGSLSNVVYCLVAVFSALYLQQARGLSPLDSGLIFLALSVGAGAASYWSGHLALRVRPERLMAAAMLLSGVSLFVLTLVNSLVVYTAVFAVVGVGVGLGWALTNVATQSYVPPGRLAAASGLVLTSLVLLGAVAVAVASTVLEVISGSVEGAASDGSAIETVLRAAALLAVLGAAALAAVVRRVPVPAPEPS</sequence>
<evidence type="ECO:0000313" key="7">
    <source>
        <dbReference type="EMBL" id="ATZ28208.1"/>
    </source>
</evidence>
<protein>
    <submittedName>
        <fullName evidence="7">Antiseptic resistance protein</fullName>
    </submittedName>
</protein>
<dbReference type="KEGG" id="slx:SLAV_32180"/>
<accession>A0A2K8PP16</accession>